<dbReference type="CDD" id="cd06267">
    <property type="entry name" value="PBP1_LacI_sugar_binding-like"/>
    <property type="match status" value="1"/>
</dbReference>
<keyword evidence="1" id="KW-0678">Repressor</keyword>
<dbReference type="InterPro" id="IPR046335">
    <property type="entry name" value="LacI/GalR-like_sensor"/>
</dbReference>
<dbReference type="InterPro" id="IPR000843">
    <property type="entry name" value="HTH_LacI"/>
</dbReference>
<dbReference type="EMBL" id="CALSBS010000001">
    <property type="protein sequence ID" value="CAH6635479.1"/>
    <property type="molecule type" value="Genomic_DNA"/>
</dbReference>
<feature type="domain" description="HTH lacI-type" evidence="5">
    <location>
        <begin position="33"/>
        <end position="75"/>
    </location>
</feature>
<protein>
    <submittedName>
        <fullName evidence="6">LacI family transcriptional regulator</fullName>
    </submittedName>
</protein>
<dbReference type="SUPFAM" id="SSF53822">
    <property type="entry name" value="Periplasmic binding protein-like I"/>
    <property type="match status" value="1"/>
</dbReference>
<evidence type="ECO:0000313" key="6">
    <source>
        <dbReference type="EMBL" id="CAH6635479.1"/>
    </source>
</evidence>
<dbReference type="CDD" id="cd01392">
    <property type="entry name" value="HTH_LacI"/>
    <property type="match status" value="1"/>
</dbReference>
<accession>A0ABM9F402</accession>
<dbReference type="Gene3D" id="3.40.50.2300">
    <property type="match status" value="2"/>
</dbReference>
<dbReference type="Gene3D" id="1.10.260.40">
    <property type="entry name" value="lambda repressor-like DNA-binding domains"/>
    <property type="match status" value="1"/>
</dbReference>
<evidence type="ECO:0000256" key="4">
    <source>
        <dbReference type="ARBA" id="ARBA00023163"/>
    </source>
</evidence>
<dbReference type="Proteomes" id="UP001152651">
    <property type="component" value="Unassembled WGS sequence"/>
</dbReference>
<dbReference type="PANTHER" id="PTHR30146">
    <property type="entry name" value="LACI-RELATED TRANSCRIPTIONAL REPRESSOR"/>
    <property type="match status" value="1"/>
</dbReference>
<keyword evidence="4" id="KW-0804">Transcription</keyword>
<keyword evidence="7" id="KW-1185">Reference proteome</keyword>
<name>A0ABM9F402_9ENTR</name>
<proteinExistence type="predicted"/>
<dbReference type="SMART" id="SM00354">
    <property type="entry name" value="HTH_LACI"/>
    <property type="match status" value="1"/>
</dbReference>
<dbReference type="Pfam" id="PF00356">
    <property type="entry name" value="LacI"/>
    <property type="match status" value="1"/>
</dbReference>
<dbReference type="InterPro" id="IPR028082">
    <property type="entry name" value="Peripla_BP_I"/>
</dbReference>
<sequence>MNDFLRPYDIGFLPYENSFIREFESDHKMEKKLKIAEIARRTGLSASTVSRVLAGKANTSPRARELVLNTARELGVMDGMAAGRLLLNSLMVFAPPRAFDERSDIFYYRVIQSISKALAPHEVRLRYCPLEENDSDPTLFLSRMNEAETQAAILLGIDDPHIHDLAADLGKPCVLINCRDERMRLPAIAPDHRMIGAFAARYLFEMGHREVLNVMCLRRYTMEQRLAGIRESWAQHNLHFQHHRDLLNINSFSAKATEERVGEWLDAHKGQNLPTAFLVGSDFMAAGTINALRLHGLRVPQDISVMSIDGFNLAAIEDVPLTAVHVPRDELGSEAVQMLQQRLIRPDAPVGSLLLHGRLVVRESVRRVRPGKMHTAVDREGLYDNQASMPSARLP</sequence>
<dbReference type="PROSITE" id="PS50932">
    <property type="entry name" value="HTH_LACI_2"/>
    <property type="match status" value="1"/>
</dbReference>
<evidence type="ECO:0000256" key="1">
    <source>
        <dbReference type="ARBA" id="ARBA00022491"/>
    </source>
</evidence>
<gene>
    <name evidence="6" type="ORF">FBBNIHIM_01455</name>
</gene>
<keyword evidence="2" id="KW-0805">Transcription regulation</keyword>
<reference evidence="6" key="1">
    <citation type="submission" date="2022-05" db="EMBL/GenBank/DDBJ databases">
        <authorList>
            <person name="Blom J."/>
        </authorList>
    </citation>
    <scope>NUCLEOTIDE SEQUENCE</scope>
    <source>
        <strain evidence="6">Type strain: CPO20170097</strain>
    </source>
</reference>
<dbReference type="InterPro" id="IPR010982">
    <property type="entry name" value="Lambda_DNA-bd_dom_sf"/>
</dbReference>
<evidence type="ECO:0000259" key="5">
    <source>
        <dbReference type="PROSITE" id="PS50932"/>
    </source>
</evidence>
<comment type="caution">
    <text evidence="6">The sequence shown here is derived from an EMBL/GenBank/DDBJ whole genome shotgun (WGS) entry which is preliminary data.</text>
</comment>
<keyword evidence="3" id="KW-0238">DNA-binding</keyword>
<organism evidence="6 7">
    <name type="scientific">Pseudocitrobacter vendiensis</name>
    <dbReference type="NCBI Taxonomy" id="2488306"/>
    <lineage>
        <taxon>Bacteria</taxon>
        <taxon>Pseudomonadati</taxon>
        <taxon>Pseudomonadota</taxon>
        <taxon>Gammaproteobacteria</taxon>
        <taxon>Enterobacterales</taxon>
        <taxon>Enterobacteriaceae</taxon>
        <taxon>Pseudocitrobacter</taxon>
    </lineage>
</organism>
<dbReference type="Pfam" id="PF13377">
    <property type="entry name" value="Peripla_BP_3"/>
    <property type="match status" value="1"/>
</dbReference>
<evidence type="ECO:0000313" key="7">
    <source>
        <dbReference type="Proteomes" id="UP001152651"/>
    </source>
</evidence>
<dbReference type="PANTHER" id="PTHR30146:SF151">
    <property type="entry name" value="HTH-TYPE TRANSCRIPTIONAL REPRESSOR CYTR"/>
    <property type="match status" value="1"/>
</dbReference>
<dbReference type="SUPFAM" id="SSF47413">
    <property type="entry name" value="lambda repressor-like DNA-binding domains"/>
    <property type="match status" value="1"/>
</dbReference>
<evidence type="ECO:0000256" key="3">
    <source>
        <dbReference type="ARBA" id="ARBA00023125"/>
    </source>
</evidence>
<evidence type="ECO:0000256" key="2">
    <source>
        <dbReference type="ARBA" id="ARBA00023015"/>
    </source>
</evidence>